<keyword evidence="1" id="KW-0547">Nucleotide-binding</keyword>
<dbReference type="Proteomes" id="UP000033423">
    <property type="component" value="Unassembled WGS sequence"/>
</dbReference>
<keyword evidence="1" id="KW-0067">ATP-binding</keyword>
<dbReference type="GO" id="GO:0005524">
    <property type="term" value="F:ATP binding"/>
    <property type="evidence" value="ECO:0007669"/>
    <property type="project" value="UniProtKB-KW"/>
</dbReference>
<accession>A0A0F3GMF7</accession>
<keyword evidence="2" id="KW-1185">Reference proteome</keyword>
<dbReference type="SUPFAM" id="SSF52540">
    <property type="entry name" value="P-loop containing nucleoside triphosphate hydrolases"/>
    <property type="match status" value="1"/>
</dbReference>
<organism evidence="1 2">
    <name type="scientific">Candidatus Magnetobacterium bavaricum</name>
    <dbReference type="NCBI Taxonomy" id="29290"/>
    <lineage>
        <taxon>Bacteria</taxon>
        <taxon>Pseudomonadati</taxon>
        <taxon>Nitrospirota</taxon>
        <taxon>Thermodesulfovibrionia</taxon>
        <taxon>Thermodesulfovibrionales</taxon>
        <taxon>Candidatus Magnetobacteriaceae</taxon>
        <taxon>Candidatus Magnetobacterium</taxon>
    </lineage>
</organism>
<sequence length="46" mass="5156">MELFVRLNTESGITVILVTHEPDIAAYSKRRIRFSDGCVVSDTLTT</sequence>
<gene>
    <name evidence="1" type="ORF">MBAV_004733</name>
</gene>
<dbReference type="EMBL" id="LACI01002053">
    <property type="protein sequence ID" value="KJU83081.1"/>
    <property type="molecule type" value="Genomic_DNA"/>
</dbReference>
<reference evidence="1 2" key="1">
    <citation type="submission" date="2015-02" db="EMBL/GenBank/DDBJ databases">
        <title>Single-cell genomics of uncultivated deep-branching MTB reveals a conserved set of magnetosome genes.</title>
        <authorList>
            <person name="Kolinko S."/>
            <person name="Richter M."/>
            <person name="Glockner F.O."/>
            <person name="Brachmann A."/>
            <person name="Schuler D."/>
        </authorList>
    </citation>
    <scope>NUCLEOTIDE SEQUENCE [LARGE SCALE GENOMIC DNA]</scope>
    <source>
        <strain evidence="1">TM-1</strain>
    </source>
</reference>
<protein>
    <submittedName>
        <fullName evidence="1">Macrolide ABC transporter ATP-binding protein</fullName>
    </submittedName>
</protein>
<proteinExistence type="predicted"/>
<dbReference type="AlphaFoldDB" id="A0A0F3GMF7"/>
<evidence type="ECO:0000313" key="1">
    <source>
        <dbReference type="EMBL" id="KJU83081.1"/>
    </source>
</evidence>
<comment type="caution">
    <text evidence="1">The sequence shown here is derived from an EMBL/GenBank/DDBJ whole genome shotgun (WGS) entry which is preliminary data.</text>
</comment>
<dbReference type="InterPro" id="IPR027417">
    <property type="entry name" value="P-loop_NTPase"/>
</dbReference>
<evidence type="ECO:0000313" key="2">
    <source>
        <dbReference type="Proteomes" id="UP000033423"/>
    </source>
</evidence>
<name>A0A0F3GMF7_9BACT</name>